<reference evidence="4 5" key="1">
    <citation type="submission" date="2020-03" db="EMBL/GenBank/DDBJ databases">
        <title>Draft genome sequence of environmentally isolated violet-colored cultures.</title>
        <authorList>
            <person name="Wilson H.S."/>
        </authorList>
    </citation>
    <scope>NUCLEOTIDE SEQUENCE [LARGE SCALE GENOMIC DNA]</scope>
    <source>
        <strain evidence="4 5">HSC-16F04</strain>
    </source>
</reference>
<sequence>MSRHSDTEPDWDKMRDQVIGLGKLSLRKNHYALLRDHVYELERFRELLDCCEELILIARKDDGRIVDANGGACRALAYTREELLSMTLDMLWSEYTQAKNLGFANLNTLGQDAEVAFRHKDGQRLILEGSLSQQMADGLVLVAVVARDVTERKKADADLRDSESRFRSLTQMGADWYWEQDAEFRFTNQTGGGRYFEYFSPSDPIGKTRWEMGYWGPAEDFWETHRQMLERHEPYRGLELRRLGIDGEVRTVIVSGEPVFDESGQFTGYRGVGTDITQSKQAEALIWRQANFDPLTDLPNRRMFHDRLLQEIKKVNRGGNHLVLLFIDLDHFKEVNDAFGHAAGDLLLTEAAARIAGCVREVDTVARLGGDEFTVLISGLNDINCIERIVQDILSQLAKPFCLSNEVVLISGSIGITFYPRDAQDVDELLRNADQAMYVAKNEGRNRFSYFTPALQEQVQKRIRLINDLRGALAGGQMRVYFQAIVDLSNGQIYKAEALLRWLHPLRGMVSPAEFIPLAEETRLIIEIGDWVFNESAAWVKRWRTHFMAHLQVSVNQSPVQFAKNNSNDQWLAYLHDQGLPGEAIVIEITESLLLDSDAEVKASLLKFRGQGVQIAIDDFGTGYSSLSYLKKFSIDYLKIDQSFIRNLAPGSSDMALTEAIIVMAHKLGLKVIAEGVETIEQRDLLIGAGCDFAQGYLFSKPVPPEEFELLIQAGLKSYD</sequence>
<gene>
    <name evidence="4" type="ORF">HA050_08705</name>
</gene>
<dbReference type="InterPro" id="IPR000700">
    <property type="entry name" value="PAS-assoc_C"/>
</dbReference>
<dbReference type="CDD" id="cd00130">
    <property type="entry name" value="PAS"/>
    <property type="match status" value="2"/>
</dbReference>
<dbReference type="SMART" id="SM00052">
    <property type="entry name" value="EAL"/>
    <property type="match status" value="1"/>
</dbReference>
<dbReference type="CDD" id="cd01948">
    <property type="entry name" value="EAL"/>
    <property type="match status" value="1"/>
</dbReference>
<feature type="domain" description="GGDEF" evidence="3">
    <location>
        <begin position="320"/>
        <end position="453"/>
    </location>
</feature>
<name>A0ABX0KVR3_9NEIS</name>
<dbReference type="SUPFAM" id="SSF141868">
    <property type="entry name" value="EAL domain-like"/>
    <property type="match status" value="1"/>
</dbReference>
<keyword evidence="5" id="KW-1185">Reference proteome</keyword>
<proteinExistence type="predicted"/>
<dbReference type="InterPro" id="IPR035965">
    <property type="entry name" value="PAS-like_dom_sf"/>
</dbReference>
<organism evidence="4 5">
    <name type="scientific">Iodobacter violaceini</name>
    <dbReference type="NCBI Taxonomy" id="3044271"/>
    <lineage>
        <taxon>Bacteria</taxon>
        <taxon>Pseudomonadati</taxon>
        <taxon>Pseudomonadota</taxon>
        <taxon>Betaproteobacteria</taxon>
        <taxon>Neisseriales</taxon>
        <taxon>Chitinibacteraceae</taxon>
        <taxon>Iodobacter</taxon>
    </lineage>
</organism>
<dbReference type="EMBL" id="JAAOLX010000004">
    <property type="protein sequence ID" value="NHQ86194.1"/>
    <property type="molecule type" value="Genomic_DNA"/>
</dbReference>
<dbReference type="Gene3D" id="3.20.20.450">
    <property type="entry name" value="EAL domain"/>
    <property type="match status" value="1"/>
</dbReference>
<protein>
    <submittedName>
        <fullName evidence="4">EAL domain-containing protein</fullName>
    </submittedName>
</protein>
<dbReference type="NCBIfam" id="TIGR00254">
    <property type="entry name" value="GGDEF"/>
    <property type="match status" value="1"/>
</dbReference>
<dbReference type="PANTHER" id="PTHR44757:SF2">
    <property type="entry name" value="BIOFILM ARCHITECTURE MAINTENANCE PROTEIN MBAA"/>
    <property type="match status" value="1"/>
</dbReference>
<evidence type="ECO:0000313" key="5">
    <source>
        <dbReference type="Proteomes" id="UP000712570"/>
    </source>
</evidence>
<dbReference type="PROSITE" id="PS50887">
    <property type="entry name" value="GGDEF"/>
    <property type="match status" value="1"/>
</dbReference>
<feature type="domain" description="EAL" evidence="2">
    <location>
        <begin position="462"/>
        <end position="716"/>
    </location>
</feature>
<dbReference type="CDD" id="cd01949">
    <property type="entry name" value="GGDEF"/>
    <property type="match status" value="1"/>
</dbReference>
<dbReference type="InterPro" id="IPR001633">
    <property type="entry name" value="EAL_dom"/>
</dbReference>
<dbReference type="InterPro" id="IPR029787">
    <property type="entry name" value="Nucleotide_cyclase"/>
</dbReference>
<dbReference type="SMART" id="SM00086">
    <property type="entry name" value="PAC"/>
    <property type="match status" value="2"/>
</dbReference>
<dbReference type="InterPro" id="IPR000160">
    <property type="entry name" value="GGDEF_dom"/>
</dbReference>
<evidence type="ECO:0000259" key="2">
    <source>
        <dbReference type="PROSITE" id="PS50883"/>
    </source>
</evidence>
<feature type="domain" description="PAC" evidence="1">
    <location>
        <begin position="236"/>
        <end position="288"/>
    </location>
</feature>
<dbReference type="PROSITE" id="PS50883">
    <property type="entry name" value="EAL"/>
    <property type="match status" value="1"/>
</dbReference>
<dbReference type="PANTHER" id="PTHR44757">
    <property type="entry name" value="DIGUANYLATE CYCLASE DGCP"/>
    <property type="match status" value="1"/>
</dbReference>
<dbReference type="SUPFAM" id="SSF55785">
    <property type="entry name" value="PYP-like sensor domain (PAS domain)"/>
    <property type="match status" value="2"/>
</dbReference>
<dbReference type="Pfam" id="PF00990">
    <property type="entry name" value="GGDEF"/>
    <property type="match status" value="1"/>
</dbReference>
<evidence type="ECO:0000259" key="1">
    <source>
        <dbReference type="PROSITE" id="PS50113"/>
    </source>
</evidence>
<accession>A0ABX0KVR3</accession>
<dbReference type="InterPro" id="IPR052155">
    <property type="entry name" value="Biofilm_reg_signaling"/>
</dbReference>
<dbReference type="SMART" id="SM00267">
    <property type="entry name" value="GGDEF"/>
    <property type="match status" value="1"/>
</dbReference>
<dbReference type="SMART" id="SM00091">
    <property type="entry name" value="PAS"/>
    <property type="match status" value="2"/>
</dbReference>
<dbReference type="InterPro" id="IPR043128">
    <property type="entry name" value="Rev_trsase/Diguanyl_cyclase"/>
</dbReference>
<dbReference type="InterPro" id="IPR035919">
    <property type="entry name" value="EAL_sf"/>
</dbReference>
<dbReference type="InterPro" id="IPR013656">
    <property type="entry name" value="PAS_4"/>
</dbReference>
<dbReference type="Proteomes" id="UP000712570">
    <property type="component" value="Unassembled WGS sequence"/>
</dbReference>
<dbReference type="Gene3D" id="3.30.450.20">
    <property type="entry name" value="PAS domain"/>
    <property type="match status" value="2"/>
</dbReference>
<dbReference type="Pfam" id="PF08448">
    <property type="entry name" value="PAS_4"/>
    <property type="match status" value="1"/>
</dbReference>
<dbReference type="InterPro" id="IPR000014">
    <property type="entry name" value="PAS"/>
</dbReference>
<dbReference type="RefSeq" id="WP_166824711.1">
    <property type="nucleotide sequence ID" value="NZ_JAAOLX010000004.1"/>
</dbReference>
<dbReference type="Pfam" id="PF00563">
    <property type="entry name" value="EAL"/>
    <property type="match status" value="1"/>
</dbReference>
<comment type="caution">
    <text evidence="4">The sequence shown here is derived from an EMBL/GenBank/DDBJ whole genome shotgun (WGS) entry which is preliminary data.</text>
</comment>
<evidence type="ECO:0000313" key="4">
    <source>
        <dbReference type="EMBL" id="NHQ86194.1"/>
    </source>
</evidence>
<dbReference type="Pfam" id="PF13426">
    <property type="entry name" value="PAS_9"/>
    <property type="match status" value="1"/>
</dbReference>
<feature type="domain" description="PAC" evidence="1">
    <location>
        <begin position="111"/>
        <end position="161"/>
    </location>
</feature>
<dbReference type="Gene3D" id="3.30.70.270">
    <property type="match status" value="1"/>
</dbReference>
<evidence type="ECO:0000259" key="3">
    <source>
        <dbReference type="PROSITE" id="PS50887"/>
    </source>
</evidence>
<dbReference type="NCBIfam" id="TIGR00229">
    <property type="entry name" value="sensory_box"/>
    <property type="match status" value="2"/>
</dbReference>
<dbReference type="PROSITE" id="PS50113">
    <property type="entry name" value="PAC"/>
    <property type="match status" value="2"/>
</dbReference>
<dbReference type="SUPFAM" id="SSF55073">
    <property type="entry name" value="Nucleotide cyclase"/>
    <property type="match status" value="1"/>
</dbReference>
<dbReference type="InterPro" id="IPR001610">
    <property type="entry name" value="PAC"/>
</dbReference>